<sequence length="337" mass="39007">MSRRKQFQSRIEAARTVRDIMCRSGSLDCNEPKLRSLCALLYCVACDEPKSSYKYKLSEARKYYHNEVEEYEKSDHSIIVDSLSDLVVMAIGVLIEKSSDNEQQAKVEERAEFAGVRIKKEIFAAERMILDEEEVVLREEELKKKEESNISVQYREKERLRKAKNRANEKTQIKKLVKVRKIMEEEEAVIGMEQMEYNNEMRQWNGMKSELIDDEYPSEINPNQRLLNLCEPLPSTSRMEDDDEIQQINVDYSMNMSASSYNLPITPINPMSTRPGASLLKGRLGRLSMPVNDNEYISPPPSSSSQPPQTLRSILHSEISTHSLVPDSVRRRMQPYE</sequence>
<organism evidence="1 2">
    <name type="scientific">Pristionchus pacificus</name>
    <name type="common">Parasitic nematode worm</name>
    <dbReference type="NCBI Taxonomy" id="54126"/>
    <lineage>
        <taxon>Eukaryota</taxon>
        <taxon>Metazoa</taxon>
        <taxon>Ecdysozoa</taxon>
        <taxon>Nematoda</taxon>
        <taxon>Chromadorea</taxon>
        <taxon>Rhabditida</taxon>
        <taxon>Rhabditina</taxon>
        <taxon>Diplogasteromorpha</taxon>
        <taxon>Diplogasteroidea</taxon>
        <taxon>Neodiplogasteridae</taxon>
        <taxon>Pristionchus</taxon>
    </lineage>
</organism>
<name>A0A2A6CJ89_PRIPA</name>
<accession>A0A8R1Z4H8</accession>
<gene>
    <name evidence="1" type="primary">WBGene00283738</name>
</gene>
<evidence type="ECO:0000313" key="1">
    <source>
        <dbReference type="EnsemblMetazoa" id="PPA45369.1"/>
    </source>
</evidence>
<dbReference type="Proteomes" id="UP000005239">
    <property type="component" value="Unassembled WGS sequence"/>
</dbReference>
<accession>A0A2A6CJ89</accession>
<keyword evidence="2" id="KW-1185">Reference proteome</keyword>
<evidence type="ECO:0000313" key="2">
    <source>
        <dbReference type="Proteomes" id="UP000005239"/>
    </source>
</evidence>
<protein>
    <submittedName>
        <fullName evidence="1">Uncharacterized protein</fullName>
    </submittedName>
</protein>
<dbReference type="AlphaFoldDB" id="A0A2A6CJ89"/>
<proteinExistence type="predicted"/>
<reference evidence="1" key="2">
    <citation type="submission" date="2022-06" db="UniProtKB">
        <authorList>
            <consortium name="EnsemblMetazoa"/>
        </authorList>
    </citation>
    <scope>IDENTIFICATION</scope>
    <source>
        <strain evidence="1">PS312</strain>
    </source>
</reference>
<reference evidence="2" key="1">
    <citation type="journal article" date="2008" name="Nat. Genet.">
        <title>The Pristionchus pacificus genome provides a unique perspective on nematode lifestyle and parasitism.</title>
        <authorList>
            <person name="Dieterich C."/>
            <person name="Clifton S.W."/>
            <person name="Schuster L.N."/>
            <person name="Chinwalla A."/>
            <person name="Delehaunty K."/>
            <person name="Dinkelacker I."/>
            <person name="Fulton L."/>
            <person name="Fulton R."/>
            <person name="Godfrey J."/>
            <person name="Minx P."/>
            <person name="Mitreva M."/>
            <person name="Roeseler W."/>
            <person name="Tian H."/>
            <person name="Witte H."/>
            <person name="Yang S.P."/>
            <person name="Wilson R.K."/>
            <person name="Sommer R.J."/>
        </authorList>
    </citation>
    <scope>NUCLEOTIDE SEQUENCE [LARGE SCALE GENOMIC DNA]</scope>
    <source>
        <strain evidence="2">PS312</strain>
    </source>
</reference>
<dbReference type="EnsemblMetazoa" id="PPA45369.1">
    <property type="protein sequence ID" value="PPA45369.1"/>
    <property type="gene ID" value="WBGene00283738"/>
</dbReference>